<evidence type="ECO:0000256" key="1">
    <source>
        <dbReference type="SAM" id="MobiDB-lite"/>
    </source>
</evidence>
<feature type="region of interest" description="Disordered" evidence="1">
    <location>
        <begin position="1"/>
        <end position="21"/>
    </location>
</feature>
<feature type="compositionally biased region" description="Basic residues" evidence="1">
    <location>
        <begin position="1"/>
        <end position="10"/>
    </location>
</feature>
<name>A0A3S8RZF5_9BACL</name>
<gene>
    <name evidence="2" type="ORF">EIM92_20925</name>
</gene>
<dbReference type="EMBL" id="CP034248">
    <property type="protein sequence ID" value="AZK48330.1"/>
    <property type="molecule type" value="Genomic_DNA"/>
</dbReference>
<protein>
    <recommendedName>
        <fullName evidence="4">YqkK</fullName>
    </recommendedName>
</protein>
<accession>A0A3S8RZF5</accession>
<keyword evidence="3" id="KW-1185">Reference proteome</keyword>
<evidence type="ECO:0000313" key="2">
    <source>
        <dbReference type="EMBL" id="AZK48330.1"/>
    </source>
</evidence>
<dbReference type="RefSeq" id="WP_125084488.1">
    <property type="nucleotide sequence ID" value="NZ_CP034248.1"/>
</dbReference>
<reference evidence="2 3" key="1">
    <citation type="submission" date="2018-11" db="EMBL/GenBank/DDBJ databases">
        <title>Genome sequencing of Paenibacillus lentus DSM25539(T).</title>
        <authorList>
            <person name="Kook J.-K."/>
            <person name="Park S.-N."/>
            <person name="Lim Y.K."/>
        </authorList>
    </citation>
    <scope>NUCLEOTIDE SEQUENCE [LARGE SCALE GENOMIC DNA]</scope>
    <source>
        <strain evidence="2 3">DSM 25539</strain>
    </source>
</reference>
<dbReference type="OrthoDB" id="2365803at2"/>
<evidence type="ECO:0008006" key="4">
    <source>
        <dbReference type="Google" id="ProtNLM"/>
    </source>
</evidence>
<sequence length="82" mass="9465">MAKSKAKRMRDKLIREGKRNPALSRSPFAAADLRTRRTKTKQELMSQNNKHRQKNLISFYGEEGSFLLSKICHVYHIYGVGA</sequence>
<dbReference type="Proteomes" id="UP000273145">
    <property type="component" value="Chromosome"/>
</dbReference>
<proteinExistence type="predicted"/>
<dbReference type="AlphaFoldDB" id="A0A3S8RZF5"/>
<evidence type="ECO:0000313" key="3">
    <source>
        <dbReference type="Proteomes" id="UP000273145"/>
    </source>
</evidence>
<dbReference type="KEGG" id="plen:EIM92_20925"/>
<organism evidence="2 3">
    <name type="scientific">Paenibacillus lentus</name>
    <dbReference type="NCBI Taxonomy" id="1338368"/>
    <lineage>
        <taxon>Bacteria</taxon>
        <taxon>Bacillati</taxon>
        <taxon>Bacillota</taxon>
        <taxon>Bacilli</taxon>
        <taxon>Bacillales</taxon>
        <taxon>Paenibacillaceae</taxon>
        <taxon>Paenibacillus</taxon>
    </lineage>
</organism>